<evidence type="ECO:0000256" key="4">
    <source>
        <dbReference type="ARBA" id="ARBA00023002"/>
    </source>
</evidence>
<dbReference type="OrthoDB" id="3340390at2759"/>
<dbReference type="Pfam" id="PF00067">
    <property type="entry name" value="p450"/>
    <property type="match status" value="1"/>
</dbReference>
<dbReference type="RefSeq" id="XP_056575811.1">
    <property type="nucleotide sequence ID" value="XM_056727239.1"/>
</dbReference>
<evidence type="ECO:0000256" key="5">
    <source>
        <dbReference type="ARBA" id="ARBA00023033"/>
    </source>
</evidence>
<dbReference type="InterPro" id="IPR036396">
    <property type="entry name" value="Cyt_P450_sf"/>
</dbReference>
<dbReference type="AlphaFoldDB" id="A0A9W9UYY9"/>
<dbReference type="SUPFAM" id="SSF48264">
    <property type="entry name" value="Cytochrome P450"/>
    <property type="match status" value="1"/>
</dbReference>
<dbReference type="GeneID" id="81466422"/>
<dbReference type="PANTHER" id="PTHR43747:SF5">
    <property type="entry name" value="FAD-BINDING DOMAIN-CONTAINING PROTEIN"/>
    <property type="match status" value="1"/>
</dbReference>
<keyword evidence="3" id="KW-0274">FAD</keyword>
<dbReference type="InterPro" id="IPR006905">
    <property type="entry name" value="Flavin_halogenase"/>
</dbReference>
<keyword evidence="6" id="KW-1133">Transmembrane helix</keyword>
<sequence length="584" mass="64244">MQLGAFFKLNAKSAGYTDFIRANGPNGYSWNVVRLESNEILFRHAAKSGAKAFENVSLKSVNFEPYENGMFTSQHKLANPGRPVSAEWKTKDGCSGTISFDYLVDATGRVGILSTKYLKNRKFNESFRNISIWGFFKGNIPPSPGTDRENQPISEGMRDGSGWVWMLPLHNGTVSIGAVFRRDSFLAKRKAFPEGTTEAQTLASLVALCPTISSYLEPAELTSGIRQATDYSYSASAYARPNFRILGDAGPLELALSSALAAATSINACIRGDCNEFDASKWFAEKFDEGYTSFLVVLMAALKQIRMQEEPILSDLNEEGFDQAFAVLRPVIQGAADKETAPTAKGESITETINLCPNALNDLHDTGLQKKLTNIVEAKVHLSKINCLETFRQRRRQRFSACAPCIQFSRPNHGGGFVSSSLKGMNHIIETAHTSVDNRVSDIASHGKQEIKGLLHNLLNIVDFKGEKLDFGIEDVKNEAFAALTAGAGATMIGLQAVFYYLANNRSIYEEVRTEVDEAMGSGKLSEFPIYSEAVQLPLFKATIKEALRLHPGVGFTMPRVVDQTGIELSGMYIPPGWKVEYER</sequence>
<dbReference type="EMBL" id="JAPZBT010000004">
    <property type="protein sequence ID" value="KAJ5360325.1"/>
    <property type="molecule type" value="Genomic_DNA"/>
</dbReference>
<name>A0A9W9UYY9_9EURO</name>
<protein>
    <submittedName>
        <fullName evidence="7">Tryptophan halogenase</fullName>
    </submittedName>
</protein>
<dbReference type="Gene3D" id="3.50.50.60">
    <property type="entry name" value="FAD/NAD(P)-binding domain"/>
    <property type="match status" value="1"/>
</dbReference>
<dbReference type="InterPro" id="IPR001128">
    <property type="entry name" value="Cyt_P450"/>
</dbReference>
<evidence type="ECO:0000313" key="7">
    <source>
        <dbReference type="EMBL" id="KAJ5360325.1"/>
    </source>
</evidence>
<evidence type="ECO:0000256" key="3">
    <source>
        <dbReference type="ARBA" id="ARBA00022827"/>
    </source>
</evidence>
<evidence type="ECO:0000256" key="2">
    <source>
        <dbReference type="ARBA" id="ARBA00022630"/>
    </source>
</evidence>
<accession>A0A9W9UYY9</accession>
<evidence type="ECO:0000256" key="1">
    <source>
        <dbReference type="ARBA" id="ARBA00005706"/>
    </source>
</evidence>
<evidence type="ECO:0000313" key="8">
    <source>
        <dbReference type="Proteomes" id="UP001147752"/>
    </source>
</evidence>
<comment type="similarity">
    <text evidence="1">Belongs to the flavin-dependent halogenase family.</text>
</comment>
<evidence type="ECO:0000256" key="6">
    <source>
        <dbReference type="SAM" id="Phobius"/>
    </source>
</evidence>
<organism evidence="7 8">
    <name type="scientific">Penicillium concentricum</name>
    <dbReference type="NCBI Taxonomy" id="293559"/>
    <lineage>
        <taxon>Eukaryota</taxon>
        <taxon>Fungi</taxon>
        <taxon>Dikarya</taxon>
        <taxon>Ascomycota</taxon>
        <taxon>Pezizomycotina</taxon>
        <taxon>Eurotiomycetes</taxon>
        <taxon>Eurotiomycetidae</taxon>
        <taxon>Eurotiales</taxon>
        <taxon>Aspergillaceae</taxon>
        <taxon>Penicillium</taxon>
    </lineage>
</organism>
<gene>
    <name evidence="7" type="ORF">N7517_009516</name>
</gene>
<keyword evidence="6" id="KW-0472">Membrane</keyword>
<keyword evidence="5" id="KW-0503">Monooxygenase</keyword>
<dbReference type="GO" id="GO:0043386">
    <property type="term" value="P:mycotoxin biosynthetic process"/>
    <property type="evidence" value="ECO:0007669"/>
    <property type="project" value="UniProtKB-ARBA"/>
</dbReference>
<dbReference type="InterPro" id="IPR036188">
    <property type="entry name" value="FAD/NAD-bd_sf"/>
</dbReference>
<reference evidence="7" key="2">
    <citation type="journal article" date="2023" name="IMA Fungus">
        <title>Comparative genomic study of the Penicillium genus elucidates a diverse pangenome and 15 lateral gene transfer events.</title>
        <authorList>
            <person name="Petersen C."/>
            <person name="Sorensen T."/>
            <person name="Nielsen M.R."/>
            <person name="Sondergaard T.E."/>
            <person name="Sorensen J.L."/>
            <person name="Fitzpatrick D.A."/>
            <person name="Frisvad J.C."/>
            <person name="Nielsen K.L."/>
        </authorList>
    </citation>
    <scope>NUCLEOTIDE SEQUENCE</scope>
    <source>
        <strain evidence="7">IBT 3081</strain>
    </source>
</reference>
<comment type="caution">
    <text evidence="7">The sequence shown here is derived from an EMBL/GenBank/DDBJ whole genome shotgun (WGS) entry which is preliminary data.</text>
</comment>
<dbReference type="GO" id="GO:0016705">
    <property type="term" value="F:oxidoreductase activity, acting on paired donors, with incorporation or reduction of molecular oxygen"/>
    <property type="evidence" value="ECO:0007669"/>
    <property type="project" value="InterPro"/>
</dbReference>
<dbReference type="Gene3D" id="1.10.630.10">
    <property type="entry name" value="Cytochrome P450"/>
    <property type="match status" value="1"/>
</dbReference>
<keyword evidence="6" id="KW-0812">Transmembrane</keyword>
<dbReference type="SUPFAM" id="SSF51905">
    <property type="entry name" value="FAD/NAD(P)-binding domain"/>
    <property type="match status" value="1"/>
</dbReference>
<dbReference type="Proteomes" id="UP001147752">
    <property type="component" value="Unassembled WGS sequence"/>
</dbReference>
<dbReference type="GO" id="GO:0005506">
    <property type="term" value="F:iron ion binding"/>
    <property type="evidence" value="ECO:0007669"/>
    <property type="project" value="InterPro"/>
</dbReference>
<dbReference type="GO" id="GO:0020037">
    <property type="term" value="F:heme binding"/>
    <property type="evidence" value="ECO:0007669"/>
    <property type="project" value="InterPro"/>
</dbReference>
<reference evidence="7" key="1">
    <citation type="submission" date="2022-12" db="EMBL/GenBank/DDBJ databases">
        <authorList>
            <person name="Petersen C."/>
        </authorList>
    </citation>
    <scope>NUCLEOTIDE SEQUENCE</scope>
    <source>
        <strain evidence="7">IBT 3081</strain>
    </source>
</reference>
<dbReference type="PANTHER" id="PTHR43747">
    <property type="entry name" value="FAD-BINDING PROTEIN"/>
    <property type="match status" value="1"/>
</dbReference>
<feature type="transmembrane region" description="Helical" evidence="6">
    <location>
        <begin position="480"/>
        <end position="503"/>
    </location>
</feature>
<proteinExistence type="inferred from homology"/>
<keyword evidence="2" id="KW-0285">Flavoprotein</keyword>
<dbReference type="Pfam" id="PF04820">
    <property type="entry name" value="Trp_halogenase"/>
    <property type="match status" value="1"/>
</dbReference>
<keyword evidence="4" id="KW-0560">Oxidoreductase</keyword>
<dbReference type="GO" id="GO:0004497">
    <property type="term" value="F:monooxygenase activity"/>
    <property type="evidence" value="ECO:0007669"/>
    <property type="project" value="UniProtKB-KW"/>
</dbReference>
<dbReference type="InterPro" id="IPR050816">
    <property type="entry name" value="Flavin-dep_Halogenase_NPB"/>
</dbReference>
<keyword evidence="8" id="KW-1185">Reference proteome</keyword>